<evidence type="ECO:0000313" key="8">
    <source>
        <dbReference type="EMBL" id="MPM20828.1"/>
    </source>
</evidence>
<dbReference type="GO" id="GO:0044205">
    <property type="term" value="P:'de novo' UMP biosynthetic process"/>
    <property type="evidence" value="ECO:0007669"/>
    <property type="project" value="UniProtKB-UniPathway"/>
</dbReference>
<keyword evidence="5" id="KW-0460">Magnesium</keyword>
<dbReference type="PANTHER" id="PTHR19278">
    <property type="entry name" value="OROTATE PHOSPHORIBOSYLTRANSFERASE"/>
    <property type="match status" value="1"/>
</dbReference>
<keyword evidence="4 8" id="KW-0808">Transferase</keyword>
<keyword evidence="3 8" id="KW-0328">Glycosyltransferase</keyword>
<dbReference type="Gene3D" id="3.40.50.2020">
    <property type="match status" value="1"/>
</dbReference>
<evidence type="ECO:0000256" key="4">
    <source>
        <dbReference type="ARBA" id="ARBA00022679"/>
    </source>
</evidence>
<feature type="domain" description="Phosphoribosyltransferase" evidence="7">
    <location>
        <begin position="62"/>
        <end position="165"/>
    </location>
</feature>
<dbReference type="InterPro" id="IPR000836">
    <property type="entry name" value="PRTase_dom"/>
</dbReference>
<comment type="caution">
    <text evidence="8">The sequence shown here is derived from an EMBL/GenBank/DDBJ whole genome shotgun (WGS) entry which is preliminary data.</text>
</comment>
<dbReference type="Pfam" id="PF00156">
    <property type="entry name" value="Pribosyltran"/>
    <property type="match status" value="1"/>
</dbReference>
<gene>
    <name evidence="8" type="primary">pyrE_24</name>
    <name evidence="8" type="ORF">SDC9_67264</name>
</gene>
<evidence type="ECO:0000256" key="2">
    <source>
        <dbReference type="ARBA" id="ARBA00011971"/>
    </source>
</evidence>
<dbReference type="PANTHER" id="PTHR19278:SF9">
    <property type="entry name" value="URIDINE 5'-MONOPHOSPHATE SYNTHASE"/>
    <property type="match status" value="1"/>
</dbReference>
<dbReference type="CDD" id="cd06223">
    <property type="entry name" value="PRTases_typeI"/>
    <property type="match status" value="1"/>
</dbReference>
<reference evidence="8" key="1">
    <citation type="submission" date="2019-08" db="EMBL/GenBank/DDBJ databases">
        <authorList>
            <person name="Kucharzyk K."/>
            <person name="Murdoch R.W."/>
            <person name="Higgins S."/>
            <person name="Loffler F."/>
        </authorList>
    </citation>
    <scope>NUCLEOTIDE SEQUENCE</scope>
</reference>
<dbReference type="SUPFAM" id="SSF53271">
    <property type="entry name" value="PRTase-like"/>
    <property type="match status" value="1"/>
</dbReference>
<organism evidence="8">
    <name type="scientific">bioreactor metagenome</name>
    <dbReference type="NCBI Taxonomy" id="1076179"/>
    <lineage>
        <taxon>unclassified sequences</taxon>
        <taxon>metagenomes</taxon>
        <taxon>ecological metagenomes</taxon>
    </lineage>
</organism>
<dbReference type="HAMAP" id="MF_01208">
    <property type="entry name" value="PyrE"/>
    <property type="match status" value="1"/>
</dbReference>
<dbReference type="EC" id="2.4.2.10" evidence="2"/>
<evidence type="ECO:0000256" key="3">
    <source>
        <dbReference type="ARBA" id="ARBA00022676"/>
    </source>
</evidence>
<sequence>MKIIKDKNAEKIMEDMMSINVVEILKECEALLEGHFLLSSGKHSNKYCQCAKLMQYPDKTEKVIAIVAEKVKDLDIDVVVGPAMGGITAAYELGRQLGKRAIFTDRENNLMTLRRGFEIKPGERILIMEDVVTTGKSSMETARVLENLGGEIIGLGCIVDRKASEISLPIFSAVELEFETYDEGSCPLCKDGSAPVKPGSRKF</sequence>
<dbReference type="NCBIfam" id="TIGR01367">
    <property type="entry name" value="pyrE_Therm"/>
    <property type="match status" value="1"/>
</dbReference>
<dbReference type="InterPro" id="IPR029057">
    <property type="entry name" value="PRTase-like"/>
</dbReference>
<evidence type="ECO:0000259" key="7">
    <source>
        <dbReference type="Pfam" id="PF00156"/>
    </source>
</evidence>
<accession>A0A644XYG1</accession>
<evidence type="ECO:0000256" key="5">
    <source>
        <dbReference type="ARBA" id="ARBA00022842"/>
    </source>
</evidence>
<dbReference type="InterPro" id="IPR006273">
    <property type="entry name" value="Orotate_PRibTrfase_bac"/>
</dbReference>
<evidence type="ECO:0000256" key="1">
    <source>
        <dbReference type="ARBA" id="ARBA00004889"/>
    </source>
</evidence>
<comment type="pathway">
    <text evidence="1">Pyrimidine metabolism; UMP biosynthesis via de novo pathway; UMP from orotate: step 1/2.</text>
</comment>
<keyword evidence="6" id="KW-0665">Pyrimidine biosynthesis</keyword>
<name>A0A644XYG1_9ZZZZ</name>
<dbReference type="UniPathway" id="UPA00070">
    <property type="reaction ID" value="UER00119"/>
</dbReference>
<dbReference type="AlphaFoldDB" id="A0A644XYG1"/>
<dbReference type="GO" id="GO:0019856">
    <property type="term" value="P:pyrimidine nucleobase biosynthetic process"/>
    <property type="evidence" value="ECO:0007669"/>
    <property type="project" value="InterPro"/>
</dbReference>
<protein>
    <recommendedName>
        <fullName evidence="2">orotate phosphoribosyltransferase</fullName>
        <ecNumber evidence="2">2.4.2.10</ecNumber>
    </recommendedName>
</protein>
<evidence type="ECO:0000256" key="6">
    <source>
        <dbReference type="ARBA" id="ARBA00022975"/>
    </source>
</evidence>
<dbReference type="EMBL" id="VSSQ01003466">
    <property type="protein sequence ID" value="MPM20828.1"/>
    <property type="molecule type" value="Genomic_DNA"/>
</dbReference>
<proteinExistence type="inferred from homology"/>
<dbReference type="GO" id="GO:0004588">
    <property type="term" value="F:orotate phosphoribosyltransferase activity"/>
    <property type="evidence" value="ECO:0007669"/>
    <property type="project" value="UniProtKB-EC"/>
</dbReference>
<dbReference type="InterPro" id="IPR023031">
    <property type="entry name" value="OPRT"/>
</dbReference>